<accession>A0A7I9VM63</accession>
<gene>
    <name evidence="1" type="ORF">AMYX_20290</name>
</gene>
<reference evidence="2" key="1">
    <citation type="journal article" date="2020" name="Appl. Environ. Microbiol.">
        <title>Diazotrophic Anaeromyxobacter Isolates from Soils.</title>
        <authorList>
            <person name="Masuda Y."/>
            <person name="Yamanaka H."/>
            <person name="Xu Z.X."/>
            <person name="Shiratori Y."/>
            <person name="Aono T."/>
            <person name="Amachi S."/>
            <person name="Senoo K."/>
            <person name="Itoh H."/>
        </authorList>
    </citation>
    <scope>NUCLEOTIDE SEQUENCE [LARGE SCALE GENOMIC DNA]</scope>
    <source>
        <strain evidence="2">R267</strain>
    </source>
</reference>
<protein>
    <submittedName>
        <fullName evidence="1">Uncharacterized protein</fullName>
    </submittedName>
</protein>
<name>A0A7I9VM63_9BACT</name>
<dbReference type="AlphaFoldDB" id="A0A7I9VM63"/>
<evidence type="ECO:0000313" key="1">
    <source>
        <dbReference type="EMBL" id="GEJ57288.1"/>
    </source>
</evidence>
<proteinExistence type="predicted"/>
<dbReference type="Proteomes" id="UP000503640">
    <property type="component" value="Unassembled WGS sequence"/>
</dbReference>
<dbReference type="EMBL" id="BJTG01000004">
    <property type="protein sequence ID" value="GEJ57288.1"/>
    <property type="molecule type" value="Genomic_DNA"/>
</dbReference>
<organism evidence="1 2">
    <name type="scientific">Anaeromyxobacter diazotrophicus</name>
    <dbReference type="NCBI Taxonomy" id="2590199"/>
    <lineage>
        <taxon>Bacteria</taxon>
        <taxon>Pseudomonadati</taxon>
        <taxon>Myxococcota</taxon>
        <taxon>Myxococcia</taxon>
        <taxon>Myxococcales</taxon>
        <taxon>Cystobacterineae</taxon>
        <taxon>Anaeromyxobacteraceae</taxon>
        <taxon>Anaeromyxobacter</taxon>
    </lineage>
</organism>
<evidence type="ECO:0000313" key="2">
    <source>
        <dbReference type="Proteomes" id="UP000503640"/>
    </source>
</evidence>
<sequence>MLAKPCPSELTAPINPDRGVEGHRNLFCNYYDGCLDEAVKKGWNSWSCTRCELFALEAEVGEGLESYATQRRLG</sequence>
<comment type="caution">
    <text evidence="1">The sequence shown here is derived from an EMBL/GenBank/DDBJ whole genome shotgun (WGS) entry which is preliminary data.</text>
</comment>
<dbReference type="RefSeq" id="WP_176064752.1">
    <property type="nucleotide sequence ID" value="NZ_BJTG01000004.1"/>
</dbReference>
<keyword evidence="2" id="KW-1185">Reference proteome</keyword>